<sequence>MALVFSTLAAVGPAHAANLVVNGGFETGDFSGWTQFGDTSFTGVFPAEAGYPPAEGDFLGVFGPAFGAGGIRQTITTTPGATYAIAFDLAHMDDGGDNFFALVFDGVTYIDNVGASDFDWANFGGSVIASGSSATLEFRFYSGLSFWTLDGVSVTQVTSSAVPEPASWALMIAGFGLAGGAMRRRKPAIAMQTVRFAS</sequence>
<feature type="domain" description="Ice-binding protein C-terminal" evidence="2">
    <location>
        <begin position="161"/>
        <end position="185"/>
    </location>
</feature>
<dbReference type="InterPro" id="IPR013424">
    <property type="entry name" value="Ice-binding_C"/>
</dbReference>
<dbReference type="NCBIfam" id="NF035944">
    <property type="entry name" value="PEPxxWA-CTERM"/>
    <property type="match status" value="1"/>
</dbReference>
<evidence type="ECO:0000259" key="2">
    <source>
        <dbReference type="Pfam" id="PF07589"/>
    </source>
</evidence>
<comment type="caution">
    <text evidence="3">The sequence shown here is derived from an EMBL/GenBank/DDBJ whole genome shotgun (WGS) entry which is preliminary data.</text>
</comment>
<keyword evidence="1" id="KW-0732">Signal</keyword>
<feature type="signal peptide" evidence="1">
    <location>
        <begin position="1"/>
        <end position="16"/>
    </location>
</feature>
<evidence type="ECO:0000313" key="4">
    <source>
        <dbReference type="Proteomes" id="UP001138540"/>
    </source>
</evidence>
<evidence type="ECO:0000256" key="1">
    <source>
        <dbReference type="SAM" id="SignalP"/>
    </source>
</evidence>
<protein>
    <recommendedName>
        <fullName evidence="2">Ice-binding protein C-terminal domain-containing protein</fullName>
    </recommendedName>
</protein>
<dbReference type="Pfam" id="PF07589">
    <property type="entry name" value="PEP-CTERM"/>
    <property type="match status" value="1"/>
</dbReference>
<dbReference type="InterPro" id="IPR008979">
    <property type="entry name" value="Galactose-bd-like_sf"/>
</dbReference>
<evidence type="ECO:0000313" key="3">
    <source>
        <dbReference type="EMBL" id="MBB5987015.1"/>
    </source>
</evidence>
<feature type="chain" id="PRO_5045164090" description="Ice-binding protein C-terminal domain-containing protein" evidence="1">
    <location>
        <begin position="17"/>
        <end position="198"/>
    </location>
</feature>
<dbReference type="Gene3D" id="2.60.120.260">
    <property type="entry name" value="Galactose-binding domain-like"/>
    <property type="match status" value="1"/>
</dbReference>
<organism evidence="3 4">
    <name type="scientific">Sphingobium lignivorans</name>
    <dbReference type="NCBI Taxonomy" id="2735886"/>
    <lineage>
        <taxon>Bacteria</taxon>
        <taxon>Pseudomonadati</taxon>
        <taxon>Pseudomonadota</taxon>
        <taxon>Alphaproteobacteria</taxon>
        <taxon>Sphingomonadales</taxon>
        <taxon>Sphingomonadaceae</taxon>
        <taxon>Sphingobium</taxon>
    </lineage>
</organism>
<keyword evidence="4" id="KW-1185">Reference proteome</keyword>
<name>A0ABR6NIA0_9SPHN</name>
<dbReference type="RefSeq" id="WP_338056726.1">
    <property type="nucleotide sequence ID" value="NZ_JACHKA010000001.1"/>
</dbReference>
<dbReference type="SUPFAM" id="SSF49785">
    <property type="entry name" value="Galactose-binding domain-like"/>
    <property type="match status" value="1"/>
</dbReference>
<accession>A0ABR6NIA0</accession>
<dbReference type="Proteomes" id="UP001138540">
    <property type="component" value="Unassembled WGS sequence"/>
</dbReference>
<proteinExistence type="predicted"/>
<dbReference type="EMBL" id="JACHKA010000001">
    <property type="protein sequence ID" value="MBB5987015.1"/>
    <property type="molecule type" value="Genomic_DNA"/>
</dbReference>
<dbReference type="NCBIfam" id="TIGR02595">
    <property type="entry name" value="PEP_CTERM"/>
    <property type="match status" value="1"/>
</dbReference>
<gene>
    <name evidence="3" type="ORF">HNP60_002989</name>
</gene>
<reference evidence="3 4" key="1">
    <citation type="submission" date="2020-08" db="EMBL/GenBank/DDBJ databases">
        <title>Exploring microbial biodiversity for novel pathways involved in the catabolism of aromatic compounds derived from lignin.</title>
        <authorList>
            <person name="Elkins J."/>
        </authorList>
    </citation>
    <scope>NUCLEOTIDE SEQUENCE [LARGE SCALE GENOMIC DNA]</scope>
    <source>
        <strain evidence="3 4">B1D3A</strain>
    </source>
</reference>